<dbReference type="PROSITE" id="PS51007">
    <property type="entry name" value="CYTC"/>
    <property type="match status" value="1"/>
</dbReference>
<dbReference type="Pfam" id="PF03150">
    <property type="entry name" value="CCP_MauG"/>
    <property type="match status" value="1"/>
</dbReference>
<keyword evidence="4" id="KW-0732">Signal</keyword>
<evidence type="ECO:0000256" key="5">
    <source>
        <dbReference type="ARBA" id="ARBA00022764"/>
    </source>
</evidence>
<evidence type="ECO:0000256" key="7">
    <source>
        <dbReference type="ARBA" id="ARBA00023004"/>
    </source>
</evidence>
<dbReference type="PANTHER" id="PTHR30600:SF10">
    <property type="entry name" value="BLL6722 PROTEIN"/>
    <property type="match status" value="1"/>
</dbReference>
<comment type="PTM">
    <text evidence="8">Binds 2 heme groups per subunit.</text>
</comment>
<dbReference type="InterPro" id="IPR051395">
    <property type="entry name" value="Cytochrome_c_Peroxidase/MauG"/>
</dbReference>
<feature type="binding site" description="covalent" evidence="8">
    <location>
        <position position="75"/>
    </location>
    <ligand>
        <name>heme c</name>
        <dbReference type="ChEBI" id="CHEBI:61717"/>
        <label>1</label>
    </ligand>
</feature>
<dbReference type="GO" id="GO:0046872">
    <property type="term" value="F:metal ion binding"/>
    <property type="evidence" value="ECO:0007669"/>
    <property type="project" value="UniProtKB-KW"/>
</dbReference>
<dbReference type="GO" id="GO:0009055">
    <property type="term" value="F:electron transfer activity"/>
    <property type="evidence" value="ECO:0007669"/>
    <property type="project" value="InterPro"/>
</dbReference>
<evidence type="ECO:0000256" key="1">
    <source>
        <dbReference type="ARBA" id="ARBA00004418"/>
    </source>
</evidence>
<dbReference type="GO" id="GO:0004130">
    <property type="term" value="F:cytochrome-c peroxidase activity"/>
    <property type="evidence" value="ECO:0007669"/>
    <property type="project" value="TreeGrafter"/>
</dbReference>
<evidence type="ECO:0000256" key="9">
    <source>
        <dbReference type="PIRSR" id="PIRSR000294-2"/>
    </source>
</evidence>
<gene>
    <name evidence="11" type="ORF">LX80_00817</name>
</gene>
<dbReference type="SUPFAM" id="SSF46626">
    <property type="entry name" value="Cytochrome c"/>
    <property type="match status" value="2"/>
</dbReference>
<keyword evidence="3 9" id="KW-0479">Metal-binding</keyword>
<dbReference type="Proteomes" id="UP000249720">
    <property type="component" value="Unassembled WGS sequence"/>
</dbReference>
<feature type="domain" description="Cytochrome c" evidence="10">
    <location>
        <begin position="194"/>
        <end position="327"/>
    </location>
</feature>
<evidence type="ECO:0000256" key="8">
    <source>
        <dbReference type="PIRSR" id="PIRSR000294-1"/>
    </source>
</evidence>
<keyword evidence="11" id="KW-0575">Peroxidase</keyword>
<evidence type="ECO:0000313" key="12">
    <source>
        <dbReference type="Proteomes" id="UP000249720"/>
    </source>
</evidence>
<proteinExistence type="predicted"/>
<keyword evidence="7 9" id="KW-0408">Iron</keyword>
<dbReference type="RefSeq" id="WP_111293778.1">
    <property type="nucleotide sequence ID" value="NZ_QKZV01000002.1"/>
</dbReference>
<feature type="binding site" description="covalent" evidence="8">
    <location>
        <position position="221"/>
    </location>
    <ligand>
        <name>heme c</name>
        <dbReference type="ChEBI" id="CHEBI:61717"/>
        <label>2</label>
    </ligand>
</feature>
<evidence type="ECO:0000256" key="6">
    <source>
        <dbReference type="ARBA" id="ARBA00023002"/>
    </source>
</evidence>
<feature type="binding site" description="covalent" evidence="8">
    <location>
        <position position="78"/>
    </location>
    <ligand>
        <name>heme c</name>
        <dbReference type="ChEBI" id="CHEBI:61717"/>
        <label>1</label>
    </ligand>
</feature>
<protein>
    <submittedName>
        <fullName evidence="11">Cytochrome c peroxidase</fullName>
    </submittedName>
</protein>
<dbReference type="GO" id="GO:0042597">
    <property type="term" value="C:periplasmic space"/>
    <property type="evidence" value="ECO:0007669"/>
    <property type="project" value="UniProtKB-SubCell"/>
</dbReference>
<keyword evidence="2 8" id="KW-0349">Heme</keyword>
<sequence>MKWQITIAGILIFLVIATAFTNNGSKPTPLVFKVPPGWPQPVYDFKQNPVTLQGFELGRKLFYDGRLSKDGNFPCASCHQQFAAFATYDHNLSHGYDNSFTTRNAPALQNLAWQKAFMWDGGINHLDAQPLAPITAPNEMAETVENIIKKLSADAEYRAMFKAAFGSPQITTQRIMQALSQFEVMLVSSNSKYDKVMRGEAQFNLPESLGYAIFKQKCASCHAEPFFTDFSYRNNGMPMDAVLKDEGRMKITGNPSDSLKFKVPSLRNVAVTEPYGHDGRFFFLINVFDHYRKNMVVGPTTDSLLKNKLPLSNYEIGQLTAFLYTLTDTTFLKNPRFAPPNFNNQPPAEHVH</sequence>
<keyword evidence="12" id="KW-1185">Reference proteome</keyword>
<dbReference type="EMBL" id="QKZV01000002">
    <property type="protein sequence ID" value="PZX64620.1"/>
    <property type="molecule type" value="Genomic_DNA"/>
</dbReference>
<feature type="binding site" description="axial binding residue" evidence="9">
    <location>
        <position position="79"/>
    </location>
    <ligand>
        <name>heme c</name>
        <dbReference type="ChEBI" id="CHEBI:61717"/>
        <label>1</label>
    </ligand>
    <ligandPart>
        <name>Fe</name>
        <dbReference type="ChEBI" id="CHEBI:18248"/>
    </ligandPart>
</feature>
<dbReference type="OrthoDB" id="9805202at2"/>
<dbReference type="InterPro" id="IPR026259">
    <property type="entry name" value="MauG/Cytc_peroxidase"/>
</dbReference>
<dbReference type="PIRSF" id="PIRSF000294">
    <property type="entry name" value="Cytochrome-c_peroxidase"/>
    <property type="match status" value="1"/>
</dbReference>
<dbReference type="InterPro" id="IPR004852">
    <property type="entry name" value="Di-haem_cyt_c_peroxidsae"/>
</dbReference>
<dbReference type="InterPro" id="IPR009056">
    <property type="entry name" value="Cyt_c-like_dom"/>
</dbReference>
<evidence type="ECO:0000256" key="2">
    <source>
        <dbReference type="ARBA" id="ARBA00022617"/>
    </source>
</evidence>
<dbReference type="PANTHER" id="PTHR30600">
    <property type="entry name" value="CYTOCHROME C PEROXIDASE-RELATED"/>
    <property type="match status" value="1"/>
</dbReference>
<organism evidence="11 12">
    <name type="scientific">Hydrotalea sandarakina</name>
    <dbReference type="NCBI Taxonomy" id="1004304"/>
    <lineage>
        <taxon>Bacteria</taxon>
        <taxon>Pseudomonadati</taxon>
        <taxon>Bacteroidota</taxon>
        <taxon>Chitinophagia</taxon>
        <taxon>Chitinophagales</taxon>
        <taxon>Chitinophagaceae</taxon>
        <taxon>Hydrotalea</taxon>
    </lineage>
</organism>
<dbReference type="GO" id="GO:0020037">
    <property type="term" value="F:heme binding"/>
    <property type="evidence" value="ECO:0007669"/>
    <property type="project" value="InterPro"/>
</dbReference>
<feature type="binding site" description="covalent" evidence="8">
    <location>
        <position position="218"/>
    </location>
    <ligand>
        <name>heme c</name>
        <dbReference type="ChEBI" id="CHEBI:61717"/>
        <label>2</label>
    </ligand>
</feature>
<feature type="binding site" description="axial binding residue" evidence="9">
    <location>
        <position position="222"/>
    </location>
    <ligand>
        <name>heme c</name>
        <dbReference type="ChEBI" id="CHEBI:61717"/>
        <label>2</label>
    </ligand>
    <ligandPart>
        <name>Fe</name>
        <dbReference type="ChEBI" id="CHEBI:18248"/>
    </ligandPart>
</feature>
<evidence type="ECO:0000256" key="3">
    <source>
        <dbReference type="ARBA" id="ARBA00022723"/>
    </source>
</evidence>
<dbReference type="Gene3D" id="1.10.760.10">
    <property type="entry name" value="Cytochrome c-like domain"/>
    <property type="match status" value="2"/>
</dbReference>
<comment type="caution">
    <text evidence="11">The sequence shown here is derived from an EMBL/GenBank/DDBJ whole genome shotgun (WGS) entry which is preliminary data.</text>
</comment>
<accession>A0A2W7S1I7</accession>
<evidence type="ECO:0000313" key="11">
    <source>
        <dbReference type="EMBL" id="PZX64620.1"/>
    </source>
</evidence>
<comment type="cofactor">
    <cofactor evidence="8">
        <name>heme</name>
        <dbReference type="ChEBI" id="CHEBI:30413"/>
    </cofactor>
    <text evidence="8">Binds 2 heme groups.</text>
</comment>
<evidence type="ECO:0000256" key="4">
    <source>
        <dbReference type="ARBA" id="ARBA00022729"/>
    </source>
</evidence>
<dbReference type="AlphaFoldDB" id="A0A2W7S1I7"/>
<comment type="subcellular location">
    <subcellularLocation>
        <location evidence="1">Periplasm</location>
    </subcellularLocation>
</comment>
<keyword evidence="5" id="KW-0574">Periplasm</keyword>
<keyword evidence="6" id="KW-0560">Oxidoreductase</keyword>
<reference evidence="11 12" key="1">
    <citation type="submission" date="2018-06" db="EMBL/GenBank/DDBJ databases">
        <title>Genomic Encyclopedia of Archaeal and Bacterial Type Strains, Phase II (KMG-II): from individual species to whole genera.</title>
        <authorList>
            <person name="Goeker M."/>
        </authorList>
    </citation>
    <scope>NUCLEOTIDE SEQUENCE [LARGE SCALE GENOMIC DNA]</scope>
    <source>
        <strain evidence="11 12">DSM 23241</strain>
    </source>
</reference>
<name>A0A2W7S1I7_9BACT</name>
<evidence type="ECO:0000259" key="10">
    <source>
        <dbReference type="PROSITE" id="PS51007"/>
    </source>
</evidence>
<dbReference type="InterPro" id="IPR036909">
    <property type="entry name" value="Cyt_c-like_dom_sf"/>
</dbReference>